<feature type="compositionally biased region" description="Acidic residues" evidence="1">
    <location>
        <begin position="398"/>
        <end position="412"/>
    </location>
</feature>
<dbReference type="Gene3D" id="3.90.1410.10">
    <property type="entry name" value="set domain protein methyltransferase, domain 1"/>
    <property type="match status" value="1"/>
</dbReference>
<keyword evidence="4" id="KW-1185">Reference proteome</keyword>
<accession>A0A9W6BVW6</accession>
<evidence type="ECO:0000256" key="1">
    <source>
        <dbReference type="SAM" id="MobiDB-lite"/>
    </source>
</evidence>
<dbReference type="InterPro" id="IPR046341">
    <property type="entry name" value="SET_dom_sf"/>
</dbReference>
<protein>
    <recommendedName>
        <fullName evidence="2">SET domain-containing protein</fullName>
    </recommendedName>
</protein>
<organism evidence="3 4">
    <name type="scientific">Pleodorina starrii</name>
    <dbReference type="NCBI Taxonomy" id="330485"/>
    <lineage>
        <taxon>Eukaryota</taxon>
        <taxon>Viridiplantae</taxon>
        <taxon>Chlorophyta</taxon>
        <taxon>core chlorophytes</taxon>
        <taxon>Chlorophyceae</taxon>
        <taxon>CS clade</taxon>
        <taxon>Chlamydomonadales</taxon>
        <taxon>Volvocaceae</taxon>
        <taxon>Pleodorina</taxon>
    </lineage>
</organism>
<dbReference type="PANTHER" id="PTHR13271">
    <property type="entry name" value="UNCHARACTERIZED PUTATIVE METHYLTRANSFERASE"/>
    <property type="match status" value="1"/>
</dbReference>
<dbReference type="GO" id="GO:0016279">
    <property type="term" value="F:protein-lysine N-methyltransferase activity"/>
    <property type="evidence" value="ECO:0007669"/>
    <property type="project" value="TreeGrafter"/>
</dbReference>
<dbReference type="PROSITE" id="PS50280">
    <property type="entry name" value="SET"/>
    <property type="match status" value="1"/>
</dbReference>
<feature type="compositionally biased region" description="Low complexity" evidence="1">
    <location>
        <begin position="569"/>
        <end position="584"/>
    </location>
</feature>
<gene>
    <name evidence="3" type="primary">PLEST006879</name>
    <name evidence="3" type="ORF">PLESTB_001401600</name>
</gene>
<dbReference type="EMBL" id="BRXU01000024">
    <property type="protein sequence ID" value="GLC58792.1"/>
    <property type="molecule type" value="Genomic_DNA"/>
</dbReference>
<dbReference type="AlphaFoldDB" id="A0A9W6BVW6"/>
<evidence type="ECO:0000313" key="4">
    <source>
        <dbReference type="Proteomes" id="UP001165080"/>
    </source>
</evidence>
<dbReference type="InterPro" id="IPR050600">
    <property type="entry name" value="SETD3_SETD6_MTase"/>
</dbReference>
<dbReference type="PANTHER" id="PTHR13271:SF154">
    <property type="entry name" value="GRIP DOMAIN-CONTAINING PROTEIN"/>
    <property type="match status" value="1"/>
</dbReference>
<evidence type="ECO:0000313" key="3">
    <source>
        <dbReference type="EMBL" id="GLC58792.1"/>
    </source>
</evidence>
<dbReference type="CDD" id="cd10527">
    <property type="entry name" value="SET_LSMT"/>
    <property type="match status" value="1"/>
</dbReference>
<reference evidence="3 4" key="1">
    <citation type="journal article" date="2023" name="Commun. Biol.">
        <title>Reorganization of the ancestral sex-determining regions during the evolution of trioecy in Pleodorina starrii.</title>
        <authorList>
            <person name="Takahashi K."/>
            <person name="Suzuki S."/>
            <person name="Kawai-Toyooka H."/>
            <person name="Yamamoto K."/>
            <person name="Hamaji T."/>
            <person name="Ootsuki R."/>
            <person name="Yamaguchi H."/>
            <person name="Kawachi M."/>
            <person name="Higashiyama T."/>
            <person name="Nozaki H."/>
        </authorList>
    </citation>
    <scope>NUCLEOTIDE SEQUENCE [LARGE SCALE GENOMIC DNA]</scope>
    <source>
        <strain evidence="3 4">NIES-4479</strain>
    </source>
</reference>
<feature type="domain" description="SET" evidence="2">
    <location>
        <begin position="145"/>
        <end position="330"/>
    </location>
</feature>
<comment type="caution">
    <text evidence="3">The sequence shown here is derived from an EMBL/GenBank/DDBJ whole genome shotgun (WGS) entry which is preliminary data.</text>
</comment>
<feature type="compositionally biased region" description="Gly residues" evidence="1">
    <location>
        <begin position="585"/>
        <end position="597"/>
    </location>
</feature>
<dbReference type="InterPro" id="IPR001214">
    <property type="entry name" value="SET_dom"/>
</dbReference>
<dbReference type="Proteomes" id="UP001165080">
    <property type="component" value="Unassembled WGS sequence"/>
</dbReference>
<evidence type="ECO:0000259" key="2">
    <source>
        <dbReference type="PROSITE" id="PS50280"/>
    </source>
</evidence>
<dbReference type="Pfam" id="PF00856">
    <property type="entry name" value="SET"/>
    <property type="match status" value="1"/>
</dbReference>
<proteinExistence type="predicted"/>
<sequence length="743" mass="75873">MQHSLPLPRLVNSACGTKCRRASHRTPVSFRLGSNQCTAATASLAPLARLQREQARYLDRVIDGMDIDSLAALGFHGADDIRGLVASEAVRSASLVTVPLSSTLAVSMDEDGGQLSILAPPEMPPNVKKAIEVVAGLIRDTPDHQLLILAVLLLWARKYGSTAWREYCTELLPPFRELSCLLCYTPGELSTLQLPHLAEEASRQHDWARWAHSQWLSSSSGALRRLGLAERLEDSMWALAVVRSRAVEFQMGATAGSGSGSGSGFGSNSGFGRARRPPGPIVSVLAPVVDLANHSNDPNCVIQLTTDRSRVVLLPQRPVAAGEPLTVDYGFDRSSLELMTDYGFVASANPYDGEVTLPDADKLAPLDLSRLRSAARSLLRRRQRWRRQQQAVGAAGGGEEEGGEAEGEEAEGGDLGGETWLLAGAGAEEVAQDGDEDDEEAGFSGRLRAAVSLLAPSAAPGGSYSTPATQRIIAGLWHKLVRHCADSLPTSLESDRAMLGDILAGRISGFAMGPEISIDPATPAAAALPTVAAAAASAAAQGGLRAAVPGRGDAARARSAAAGVGAAGAQPTAAAGSAAPATGEVSGGPRGRVGGADGVRDQKQAGSGGEAEGVVEDPLGFGQPGSSGDGTSSGASPEAAEATEALAGSSLAAPPTHGSQGAAVASVVGAAAAARGASSGGAGSGDGAMQAPAANAAAGPGAASSLCRTGRRAGRLYAALRARVEHKQLLQVAEELLGEYGRK</sequence>
<dbReference type="SUPFAM" id="SSF82199">
    <property type="entry name" value="SET domain"/>
    <property type="match status" value="1"/>
</dbReference>
<dbReference type="OrthoDB" id="38008at2759"/>
<name>A0A9W6BVW6_9CHLO</name>
<feature type="region of interest" description="Disordered" evidence="1">
    <location>
        <begin position="389"/>
        <end position="418"/>
    </location>
</feature>
<feature type="region of interest" description="Disordered" evidence="1">
    <location>
        <begin position="569"/>
        <end position="659"/>
    </location>
</feature>